<dbReference type="InterPro" id="IPR035919">
    <property type="entry name" value="EAL_sf"/>
</dbReference>
<evidence type="ECO:0000313" key="5">
    <source>
        <dbReference type="Proteomes" id="UP000522313"/>
    </source>
</evidence>
<keyword evidence="1" id="KW-0812">Transmembrane</keyword>
<dbReference type="Pfam" id="PF00563">
    <property type="entry name" value="EAL"/>
    <property type="match status" value="1"/>
</dbReference>
<dbReference type="SUPFAM" id="SSF55073">
    <property type="entry name" value="Nucleotide cyclase"/>
    <property type="match status" value="1"/>
</dbReference>
<feature type="domain" description="EAL" evidence="2">
    <location>
        <begin position="334"/>
        <end position="587"/>
    </location>
</feature>
<dbReference type="Proteomes" id="UP000522313">
    <property type="component" value="Unassembled WGS sequence"/>
</dbReference>
<dbReference type="NCBIfam" id="TIGR00254">
    <property type="entry name" value="GGDEF"/>
    <property type="match status" value="1"/>
</dbReference>
<dbReference type="InterPro" id="IPR000160">
    <property type="entry name" value="GGDEF_dom"/>
</dbReference>
<sequence length="592" mass="64332">MSTAIPLLLFALSGIRLFHWWRRDRLAEIPTPAEARRLLRMITIAGPLLALTYVLWSIALLEYGGPIQQAHVMIYVTTTAIGCIFCLSALPQAALLVGLVVIPAFIAACLARQDMMYTVIAVNVGLVLAVLLRVLFNSFDHFHQQVMSQARLARQHGELVRLNQENERLAHTDSLTGLPNRRSFHDDLAELVASDAAGPFAVGLLDLDRFKPVNDTFGHHVGDTLLIKLAERMRLLLVGGATLYRLGGDEFGLLVPGNPHAAAVIGERLCAALTEPFVIAELTVTVGGSLGIALFPDGGTVATELFDRADYALYHAKRVQGGGLCIFTPDLETAIRRDREIEAALHACAFDEELHLHGQPIVGARTGQVEAIELLVRWHSPLVGNVPPGDFIPIAERSTLIHGITLAVFRKGLAVARLLPAHIALSFNISACDLHSPATLGAIEHELLASGIAPTRIWIEVTETAVMRDPVAAGRVLQRLRRLGMKVALDDFGTGHSSLSNLHQLPLDKVKIDRSFINDLQAQRGWAVVEAMVGLCRALSLECVAEGVETSEQLDTLLRMGCEHMQGYLFGEPLPVAMLPDAVPLIEHRAAA</sequence>
<dbReference type="PANTHER" id="PTHR33121:SF71">
    <property type="entry name" value="OXYGEN SENSOR PROTEIN DOSP"/>
    <property type="match status" value="1"/>
</dbReference>
<dbReference type="Pfam" id="PF00990">
    <property type="entry name" value="GGDEF"/>
    <property type="match status" value="1"/>
</dbReference>
<dbReference type="InterPro" id="IPR001633">
    <property type="entry name" value="EAL_dom"/>
</dbReference>
<dbReference type="InterPro" id="IPR050706">
    <property type="entry name" value="Cyclic-di-GMP_PDE-like"/>
</dbReference>
<reference evidence="4 5" key="2">
    <citation type="submission" date="2020-08" db="EMBL/GenBank/DDBJ databases">
        <authorList>
            <person name="Partida-Martinez L."/>
            <person name="Huntemann M."/>
            <person name="Clum A."/>
            <person name="Wang J."/>
            <person name="Palaniappan K."/>
            <person name="Ritter S."/>
            <person name="Chen I.-M."/>
            <person name="Stamatis D."/>
            <person name="Reddy T."/>
            <person name="O'Malley R."/>
            <person name="Daum C."/>
            <person name="Shapiro N."/>
            <person name="Ivanova N."/>
            <person name="Kyrpides N."/>
            <person name="Woyke T."/>
        </authorList>
    </citation>
    <scope>NUCLEOTIDE SEQUENCE [LARGE SCALE GENOMIC DNA]</scope>
    <source>
        <strain evidence="4 5">AS3.13</strain>
    </source>
</reference>
<feature type="domain" description="GGDEF" evidence="3">
    <location>
        <begin position="198"/>
        <end position="329"/>
    </location>
</feature>
<dbReference type="CDD" id="cd01948">
    <property type="entry name" value="EAL"/>
    <property type="match status" value="1"/>
</dbReference>
<keyword evidence="1" id="KW-0472">Membrane</keyword>
<dbReference type="EMBL" id="JACHBT010000016">
    <property type="protein sequence ID" value="MBB6505973.1"/>
    <property type="molecule type" value="Genomic_DNA"/>
</dbReference>
<organism evidence="4 5">
    <name type="scientific">Sphingomonas endophytica</name>
    <dbReference type="NCBI Taxonomy" id="869719"/>
    <lineage>
        <taxon>Bacteria</taxon>
        <taxon>Pseudomonadati</taxon>
        <taxon>Pseudomonadota</taxon>
        <taxon>Alphaproteobacteria</taxon>
        <taxon>Sphingomonadales</taxon>
        <taxon>Sphingomonadaceae</taxon>
        <taxon>Sphingomonas</taxon>
    </lineage>
</organism>
<keyword evidence="1" id="KW-1133">Transmembrane helix</keyword>
<evidence type="ECO:0000313" key="4">
    <source>
        <dbReference type="EMBL" id="MBB6505973.1"/>
    </source>
</evidence>
<dbReference type="SUPFAM" id="SSF141868">
    <property type="entry name" value="EAL domain-like"/>
    <property type="match status" value="1"/>
</dbReference>
<feature type="transmembrane region" description="Helical" evidence="1">
    <location>
        <begin position="118"/>
        <end position="136"/>
    </location>
</feature>
<dbReference type="PANTHER" id="PTHR33121">
    <property type="entry name" value="CYCLIC DI-GMP PHOSPHODIESTERASE PDEF"/>
    <property type="match status" value="1"/>
</dbReference>
<gene>
    <name evidence="4" type="ORF">F4693_002970</name>
</gene>
<dbReference type="InterPro" id="IPR043128">
    <property type="entry name" value="Rev_trsase/Diguanyl_cyclase"/>
</dbReference>
<dbReference type="AlphaFoldDB" id="A0A7X0JE62"/>
<dbReference type="PROSITE" id="PS50887">
    <property type="entry name" value="GGDEF"/>
    <property type="match status" value="1"/>
</dbReference>
<dbReference type="SMART" id="SM00267">
    <property type="entry name" value="GGDEF"/>
    <property type="match status" value="1"/>
</dbReference>
<evidence type="ECO:0000259" key="2">
    <source>
        <dbReference type="PROSITE" id="PS50883"/>
    </source>
</evidence>
<dbReference type="InterPro" id="IPR029787">
    <property type="entry name" value="Nucleotide_cyclase"/>
</dbReference>
<dbReference type="SMART" id="SM00052">
    <property type="entry name" value="EAL"/>
    <property type="match status" value="1"/>
</dbReference>
<dbReference type="CDD" id="cd01949">
    <property type="entry name" value="GGDEF"/>
    <property type="match status" value="1"/>
</dbReference>
<accession>A0A7X0JE62</accession>
<dbReference type="GO" id="GO:0071111">
    <property type="term" value="F:cyclic-guanylate-specific phosphodiesterase activity"/>
    <property type="evidence" value="ECO:0007669"/>
    <property type="project" value="InterPro"/>
</dbReference>
<comment type="caution">
    <text evidence="4">The sequence shown here is derived from an EMBL/GenBank/DDBJ whole genome shotgun (WGS) entry which is preliminary data.</text>
</comment>
<reference evidence="4 5" key="1">
    <citation type="submission" date="2020-08" db="EMBL/GenBank/DDBJ databases">
        <title>The Agave Microbiome: Exploring the role of microbial communities in plant adaptations to desert environments.</title>
        <authorList>
            <person name="Partida-Martinez L.P."/>
        </authorList>
    </citation>
    <scope>NUCLEOTIDE SEQUENCE [LARGE SCALE GENOMIC DNA]</scope>
    <source>
        <strain evidence="4 5">AS3.13</strain>
    </source>
</reference>
<evidence type="ECO:0000256" key="1">
    <source>
        <dbReference type="SAM" id="Phobius"/>
    </source>
</evidence>
<dbReference type="Gene3D" id="3.20.20.450">
    <property type="entry name" value="EAL domain"/>
    <property type="match status" value="1"/>
</dbReference>
<feature type="transmembrane region" description="Helical" evidence="1">
    <location>
        <begin position="41"/>
        <end position="60"/>
    </location>
</feature>
<protein>
    <submittedName>
        <fullName evidence="4">Diguanylate cyclase (GGDEF)-like protein</fullName>
    </submittedName>
</protein>
<name>A0A7X0JE62_9SPHN</name>
<dbReference type="PROSITE" id="PS50883">
    <property type="entry name" value="EAL"/>
    <property type="match status" value="1"/>
</dbReference>
<proteinExistence type="predicted"/>
<dbReference type="Gene3D" id="3.30.70.270">
    <property type="match status" value="1"/>
</dbReference>
<evidence type="ECO:0000259" key="3">
    <source>
        <dbReference type="PROSITE" id="PS50887"/>
    </source>
</evidence>